<dbReference type="PRINTS" id="PR01415">
    <property type="entry name" value="ANKYRIN"/>
</dbReference>
<dbReference type="Gene3D" id="1.25.40.20">
    <property type="entry name" value="Ankyrin repeat-containing domain"/>
    <property type="match status" value="1"/>
</dbReference>
<dbReference type="Pfam" id="PF12796">
    <property type="entry name" value="Ank_2"/>
    <property type="match status" value="1"/>
</dbReference>
<sequence>MIAWRRAGLVCSLALLMLGAPAARADVYVDFFRAVNVDNVSGVRAALQRGLDPNVLNEQGQCALYLAVREDNAQVFDLLLAWPGIQLDQRNAVGETPLMMAALKGQIDRMQRLIDRGAAIHQEGWSPLHYAATGPSVAAVRLLLDKGAPVNARSANGSTPLMMAARYGEERSVMLLVERGADLGARNNLGLDAADFARGADRDWMIATLERLQRQRAGAAR</sequence>
<accession>A0A940Y6Y7</accession>
<dbReference type="Proteomes" id="UP000676246">
    <property type="component" value="Unassembled WGS sequence"/>
</dbReference>
<keyword evidence="4" id="KW-0732">Signal</keyword>
<dbReference type="PROSITE" id="PS50297">
    <property type="entry name" value="ANK_REP_REGION"/>
    <property type="match status" value="3"/>
</dbReference>
<keyword evidence="2 3" id="KW-0040">ANK repeat</keyword>
<feature type="repeat" description="ANK" evidence="3">
    <location>
        <begin position="156"/>
        <end position="188"/>
    </location>
</feature>
<feature type="chain" id="PRO_5036768414" evidence="4">
    <location>
        <begin position="26"/>
        <end position="221"/>
    </location>
</feature>
<evidence type="ECO:0000256" key="1">
    <source>
        <dbReference type="ARBA" id="ARBA00022737"/>
    </source>
</evidence>
<dbReference type="AlphaFoldDB" id="A0A940Y6Y7"/>
<dbReference type="RefSeq" id="WP_210853981.1">
    <property type="nucleotide sequence ID" value="NZ_JAGQDD010000006.1"/>
</dbReference>
<dbReference type="PANTHER" id="PTHR24173:SF74">
    <property type="entry name" value="ANKYRIN REPEAT DOMAIN-CONTAINING PROTEIN 16"/>
    <property type="match status" value="1"/>
</dbReference>
<evidence type="ECO:0000256" key="3">
    <source>
        <dbReference type="PROSITE-ProRule" id="PRU00023"/>
    </source>
</evidence>
<feature type="repeat" description="ANK" evidence="3">
    <location>
        <begin position="123"/>
        <end position="155"/>
    </location>
</feature>
<dbReference type="PROSITE" id="PS50088">
    <property type="entry name" value="ANK_REPEAT"/>
    <property type="match status" value="3"/>
</dbReference>
<proteinExistence type="predicted"/>
<dbReference type="InterPro" id="IPR036770">
    <property type="entry name" value="Ankyrin_rpt-contain_sf"/>
</dbReference>
<reference evidence="5 6" key="1">
    <citation type="submission" date="2021-04" db="EMBL/GenBank/DDBJ databases">
        <title>The genome sequence of Ideonella sp. 3Y2.</title>
        <authorList>
            <person name="Liu Y."/>
        </authorList>
    </citation>
    <scope>NUCLEOTIDE SEQUENCE [LARGE SCALE GENOMIC DNA]</scope>
    <source>
        <strain evidence="5 6">3Y2</strain>
    </source>
</reference>
<comment type="caution">
    <text evidence="5">The sequence shown here is derived from an EMBL/GenBank/DDBJ whole genome shotgun (WGS) entry which is preliminary data.</text>
</comment>
<gene>
    <name evidence="5" type="ORF">KAK03_10915</name>
</gene>
<dbReference type="PANTHER" id="PTHR24173">
    <property type="entry name" value="ANKYRIN REPEAT CONTAINING"/>
    <property type="match status" value="1"/>
</dbReference>
<evidence type="ECO:0000313" key="6">
    <source>
        <dbReference type="Proteomes" id="UP000676246"/>
    </source>
</evidence>
<evidence type="ECO:0000256" key="2">
    <source>
        <dbReference type="ARBA" id="ARBA00023043"/>
    </source>
</evidence>
<name>A0A940Y6Y7_9BURK</name>
<evidence type="ECO:0000313" key="5">
    <source>
        <dbReference type="EMBL" id="MBQ0930997.1"/>
    </source>
</evidence>
<keyword evidence="6" id="KW-1185">Reference proteome</keyword>
<dbReference type="EMBL" id="JAGQDD010000006">
    <property type="protein sequence ID" value="MBQ0930997.1"/>
    <property type="molecule type" value="Genomic_DNA"/>
</dbReference>
<dbReference type="InterPro" id="IPR002110">
    <property type="entry name" value="Ankyrin_rpt"/>
</dbReference>
<dbReference type="SMART" id="SM00248">
    <property type="entry name" value="ANK"/>
    <property type="match status" value="4"/>
</dbReference>
<organism evidence="5 6">
    <name type="scientific">Ideonella alba</name>
    <dbReference type="NCBI Taxonomy" id="2824118"/>
    <lineage>
        <taxon>Bacteria</taxon>
        <taxon>Pseudomonadati</taxon>
        <taxon>Pseudomonadota</taxon>
        <taxon>Betaproteobacteria</taxon>
        <taxon>Burkholderiales</taxon>
        <taxon>Sphaerotilaceae</taxon>
        <taxon>Ideonella</taxon>
    </lineage>
</organism>
<protein>
    <submittedName>
        <fullName evidence="5">Ankyrin repeat domain-containing protein</fullName>
    </submittedName>
</protein>
<feature type="signal peptide" evidence="4">
    <location>
        <begin position="1"/>
        <end position="25"/>
    </location>
</feature>
<dbReference type="SUPFAM" id="SSF48403">
    <property type="entry name" value="Ankyrin repeat"/>
    <property type="match status" value="1"/>
</dbReference>
<feature type="repeat" description="ANK" evidence="3">
    <location>
        <begin position="93"/>
        <end position="125"/>
    </location>
</feature>
<evidence type="ECO:0000256" key="4">
    <source>
        <dbReference type="SAM" id="SignalP"/>
    </source>
</evidence>
<keyword evidence="1" id="KW-0677">Repeat</keyword>